<comment type="caution">
    <text evidence="1">The sequence shown here is derived from an EMBL/GenBank/DDBJ whole genome shotgun (WGS) entry which is preliminary data.</text>
</comment>
<dbReference type="AlphaFoldDB" id="A0A941GRX4"/>
<protein>
    <submittedName>
        <fullName evidence="1">Uncharacterized protein</fullName>
    </submittedName>
</protein>
<organism evidence="1 2">
    <name type="scientific">Gomphosphaeria aponina SAG 52.96 = DSM 107014</name>
    <dbReference type="NCBI Taxonomy" id="1521640"/>
    <lineage>
        <taxon>Bacteria</taxon>
        <taxon>Bacillati</taxon>
        <taxon>Cyanobacteriota</taxon>
        <taxon>Cyanophyceae</taxon>
        <taxon>Oscillatoriophycideae</taxon>
        <taxon>Chroococcales</taxon>
        <taxon>Gomphosphaeriaceae</taxon>
        <taxon>Gomphosphaeria</taxon>
    </lineage>
</organism>
<evidence type="ECO:0000313" key="1">
    <source>
        <dbReference type="EMBL" id="MBR8829254.1"/>
    </source>
</evidence>
<gene>
    <name evidence="1" type="ORF">DSM107014_15375</name>
</gene>
<accession>A0A941GRX4</accession>
<proteinExistence type="predicted"/>
<evidence type="ECO:0000313" key="2">
    <source>
        <dbReference type="Proteomes" id="UP000767446"/>
    </source>
</evidence>
<dbReference type="EMBL" id="JADQBC010000120">
    <property type="protein sequence ID" value="MBR8829254.1"/>
    <property type="molecule type" value="Genomic_DNA"/>
</dbReference>
<dbReference type="Proteomes" id="UP000767446">
    <property type="component" value="Unassembled WGS sequence"/>
</dbReference>
<sequence length="186" mass="21382">MLSELDEATKDILRKYKPALSYIGVDFFREDVLDAILNCPAGIEAAFQSTITYWRWKKQQHEKFEYPSAFLVSALHNFWQPYDWEDEYLNDSNFKSAGQVWYSKAAEIWGKEVRDYLVADVAETNDGEEYILFMSGGKLSLKIAQVWGWERVLDYAKSSVVGAGLGINYGSKPELLNQNPPFISRI</sequence>
<name>A0A941GRX4_9CHRO</name>
<reference evidence="1" key="1">
    <citation type="submission" date="2021-02" db="EMBL/GenBank/DDBJ databases">
        <title>Metagenome analyses of Stigonema ocellatum DSM 106950, Chlorogloea purpurea SAG 13.99 and Gomphosphaeria aponina DSM 107014.</title>
        <authorList>
            <person name="Marter P."/>
            <person name="Huang S."/>
        </authorList>
    </citation>
    <scope>NUCLEOTIDE SEQUENCE</scope>
    <source>
        <strain evidence="1">JP213</strain>
    </source>
</reference>